<reference evidence="4" key="2">
    <citation type="submission" date="2025-08" db="UniProtKB">
        <authorList>
            <consortium name="RefSeq"/>
        </authorList>
    </citation>
    <scope>IDENTIFICATION</scope>
    <source>
        <tissue evidence="4">Leaves</tissue>
    </source>
</reference>
<dbReference type="Pfam" id="PF07734">
    <property type="entry name" value="FBA_1"/>
    <property type="match status" value="1"/>
</dbReference>
<dbReference type="Pfam" id="PF00646">
    <property type="entry name" value="F-box"/>
    <property type="match status" value="1"/>
</dbReference>
<dbReference type="InterPro" id="IPR001810">
    <property type="entry name" value="F-box_dom"/>
</dbReference>
<keyword evidence="3" id="KW-1185">Reference proteome</keyword>
<evidence type="ECO:0000313" key="4">
    <source>
        <dbReference type="RefSeq" id="XP_027118741.1"/>
    </source>
</evidence>
<dbReference type="GeneID" id="113735984"/>
<gene>
    <name evidence="4" type="primary">LOC113735984</name>
</gene>
<dbReference type="InterPro" id="IPR006527">
    <property type="entry name" value="F-box-assoc_dom_typ1"/>
</dbReference>
<feature type="compositionally biased region" description="Basic residues" evidence="1">
    <location>
        <begin position="1"/>
        <end position="11"/>
    </location>
</feature>
<dbReference type="PANTHER" id="PTHR31672:SF13">
    <property type="entry name" value="F-BOX PROTEIN CPR30-LIKE"/>
    <property type="match status" value="1"/>
</dbReference>
<sequence length="452" mass="51556">MGQKLSNKRQKTTPQDDLQCTSSSTSDNGHLISPTLYRASSPGDDNLFNSCSNQDLDTLQRSVTSIPDDLMIEILSRLPVKSLLKFRCVSKSLLALISSPDFIRTHVRKNNENMNHRVICCVHCDEFGGSDLKEFPLKSALNEPVTRATDIDYPKGYDKIGSFKIVGSCNGLVCVTFPKKRSKNGELGVLLWNPSMKKYRKLPKFDTKLNSTIWHSWFVACGYGYDESNDDYKVVAMLSVRYRQPEGVTMKEDTVTKMYSRKTHTWKEIENLKDGIPINELGYFASGRLHWLTSTTMPRRFHTKHNIHSYALVSETEGDLKIVSIDLESKMFGVVEYPEHEKSNSYCALGIAGGRLCLVRTYESRVMDISVMKEYGVRESWTKVASVNYPEHIVAKLYRQPFCWQNNGGHMLKLEKFLVLYDSEDDSIRFPIIGNFGLVRWVDTYVESLVLP</sequence>
<dbReference type="SUPFAM" id="SSF81383">
    <property type="entry name" value="F-box domain"/>
    <property type="match status" value="1"/>
</dbReference>
<dbReference type="InterPro" id="IPR017451">
    <property type="entry name" value="F-box-assoc_interact_dom"/>
</dbReference>
<dbReference type="SMART" id="SM00256">
    <property type="entry name" value="FBOX"/>
    <property type="match status" value="1"/>
</dbReference>
<dbReference type="OrthoDB" id="591557at2759"/>
<dbReference type="Proteomes" id="UP001652660">
    <property type="component" value="Chromosome 3c"/>
</dbReference>
<dbReference type="NCBIfam" id="TIGR01640">
    <property type="entry name" value="F_box_assoc_1"/>
    <property type="match status" value="1"/>
</dbReference>
<dbReference type="RefSeq" id="XP_027118741.1">
    <property type="nucleotide sequence ID" value="XM_027262940.1"/>
</dbReference>
<feature type="domain" description="F-box" evidence="2">
    <location>
        <begin position="60"/>
        <end position="106"/>
    </location>
</feature>
<dbReference type="PANTHER" id="PTHR31672">
    <property type="entry name" value="BNACNNG10540D PROTEIN"/>
    <property type="match status" value="1"/>
</dbReference>
<feature type="compositionally biased region" description="Polar residues" evidence="1">
    <location>
        <begin position="12"/>
        <end position="28"/>
    </location>
</feature>
<evidence type="ECO:0000313" key="3">
    <source>
        <dbReference type="Proteomes" id="UP001652660"/>
    </source>
</evidence>
<proteinExistence type="predicted"/>
<evidence type="ECO:0000259" key="2">
    <source>
        <dbReference type="PROSITE" id="PS50181"/>
    </source>
</evidence>
<evidence type="ECO:0000256" key="1">
    <source>
        <dbReference type="SAM" id="MobiDB-lite"/>
    </source>
</evidence>
<dbReference type="InterPro" id="IPR036047">
    <property type="entry name" value="F-box-like_dom_sf"/>
</dbReference>
<name>A0A6P6WVQ0_COFAR</name>
<dbReference type="CDD" id="cd22157">
    <property type="entry name" value="F-box_AtFBW1-like"/>
    <property type="match status" value="1"/>
</dbReference>
<feature type="region of interest" description="Disordered" evidence="1">
    <location>
        <begin position="1"/>
        <end position="35"/>
    </location>
</feature>
<dbReference type="InterPro" id="IPR050796">
    <property type="entry name" value="SCF_F-box_component"/>
</dbReference>
<organism evidence="3 4">
    <name type="scientific">Coffea arabica</name>
    <name type="common">Arabian coffee</name>
    <dbReference type="NCBI Taxonomy" id="13443"/>
    <lineage>
        <taxon>Eukaryota</taxon>
        <taxon>Viridiplantae</taxon>
        <taxon>Streptophyta</taxon>
        <taxon>Embryophyta</taxon>
        <taxon>Tracheophyta</taxon>
        <taxon>Spermatophyta</taxon>
        <taxon>Magnoliopsida</taxon>
        <taxon>eudicotyledons</taxon>
        <taxon>Gunneridae</taxon>
        <taxon>Pentapetalae</taxon>
        <taxon>asterids</taxon>
        <taxon>lamiids</taxon>
        <taxon>Gentianales</taxon>
        <taxon>Rubiaceae</taxon>
        <taxon>Ixoroideae</taxon>
        <taxon>Gardenieae complex</taxon>
        <taxon>Bertiereae - Coffeeae clade</taxon>
        <taxon>Coffeeae</taxon>
        <taxon>Coffea</taxon>
    </lineage>
</organism>
<accession>A0A6P6WVQ0</accession>
<reference evidence="3" key="1">
    <citation type="journal article" date="2025" name="Foods">
        <title>Unveiling the Microbial Signatures of Arabica Coffee Cherries: Insights into Ripeness Specific Diversity, Functional Traits, and Implications for Quality and Safety.</title>
        <authorList>
            <consortium name="RefSeq"/>
            <person name="Tenea G.N."/>
            <person name="Cifuentes V."/>
            <person name="Reyes P."/>
            <person name="Cevallos-Vallejos M."/>
        </authorList>
    </citation>
    <scope>NUCLEOTIDE SEQUENCE [LARGE SCALE GENOMIC DNA]</scope>
</reference>
<protein>
    <submittedName>
        <fullName evidence="4">F-box protein CPR1-like</fullName>
    </submittedName>
</protein>
<dbReference type="PROSITE" id="PS50181">
    <property type="entry name" value="FBOX"/>
    <property type="match status" value="1"/>
</dbReference>
<dbReference type="Gene3D" id="1.20.1280.50">
    <property type="match status" value="1"/>
</dbReference>
<dbReference type="AlphaFoldDB" id="A0A6P6WVQ0"/>